<reference evidence="5" key="1">
    <citation type="submission" date="2020-08" db="EMBL/GenBank/DDBJ databases">
        <title>Genome public.</title>
        <authorList>
            <person name="Liu C."/>
            <person name="Sun Q."/>
        </authorList>
    </citation>
    <scope>NUCLEOTIDE SEQUENCE</scope>
    <source>
        <strain evidence="5">NSJ-51</strain>
    </source>
</reference>
<dbReference type="NCBIfam" id="NF038196">
    <property type="entry name" value="ferrodoxin_EFR1"/>
    <property type="match status" value="1"/>
</dbReference>
<keyword evidence="1" id="KW-0479">Metal-binding</keyword>
<evidence type="ECO:0000313" key="6">
    <source>
        <dbReference type="Proteomes" id="UP000661435"/>
    </source>
</evidence>
<evidence type="ECO:0000256" key="1">
    <source>
        <dbReference type="ARBA" id="ARBA00022723"/>
    </source>
</evidence>
<dbReference type="GO" id="GO:0046872">
    <property type="term" value="F:metal ion binding"/>
    <property type="evidence" value="ECO:0007669"/>
    <property type="project" value="UniProtKB-KW"/>
</dbReference>
<accession>A0A8J6M9N7</accession>
<sequence length="251" mass="27482">MIVYFTGTGNSRYCAQQLADQLEDTLLDAVPFIRDGIAAELFSEKPWVFAAPTYGWQLPRVFARLIQNGSFAGSRDAYFVMTCGSEIGNAARYNQALCRKKGLRHRGTLPVVMPENYIALFDAPEEAEARKIIAAAQPALERGIGCIRSGRDFPAVKAGLTDKLKSGIVNAAFYRFIVRAKPFTVSDACIRCGKCENACPLGNLRLRDGTPVWGGRCTHCMACICGCPAGAIEYGTASRGKPRYQCPEYEK</sequence>
<name>A0A8J6M9N7_9FIRM</name>
<dbReference type="PROSITE" id="PS00198">
    <property type="entry name" value="4FE4S_FER_1"/>
    <property type="match status" value="2"/>
</dbReference>
<dbReference type="Pfam" id="PF00037">
    <property type="entry name" value="Fer4"/>
    <property type="match status" value="1"/>
</dbReference>
<feature type="domain" description="4Fe-4S ferredoxin-type" evidence="4">
    <location>
        <begin position="216"/>
        <end position="237"/>
    </location>
</feature>
<dbReference type="InterPro" id="IPR017896">
    <property type="entry name" value="4Fe4S_Fe-S-bd"/>
</dbReference>
<protein>
    <submittedName>
        <fullName evidence="5">4Fe-4S binding protein</fullName>
    </submittedName>
</protein>
<feature type="domain" description="4Fe-4S ferredoxin-type" evidence="4">
    <location>
        <begin position="180"/>
        <end position="209"/>
    </location>
</feature>
<dbReference type="Gene3D" id="3.30.70.20">
    <property type="match status" value="1"/>
</dbReference>
<dbReference type="SUPFAM" id="SSF52218">
    <property type="entry name" value="Flavoproteins"/>
    <property type="match status" value="1"/>
</dbReference>
<evidence type="ECO:0000256" key="2">
    <source>
        <dbReference type="ARBA" id="ARBA00023004"/>
    </source>
</evidence>
<dbReference type="GO" id="GO:0051536">
    <property type="term" value="F:iron-sulfur cluster binding"/>
    <property type="evidence" value="ECO:0007669"/>
    <property type="project" value="UniProtKB-KW"/>
</dbReference>
<dbReference type="InterPro" id="IPR029039">
    <property type="entry name" value="Flavoprotein-like_sf"/>
</dbReference>
<keyword evidence="2" id="KW-0408">Iron</keyword>
<keyword evidence="6" id="KW-1185">Reference proteome</keyword>
<evidence type="ECO:0000313" key="5">
    <source>
        <dbReference type="EMBL" id="MBC5734661.1"/>
    </source>
</evidence>
<dbReference type="PROSITE" id="PS51379">
    <property type="entry name" value="4FE4S_FER_2"/>
    <property type="match status" value="2"/>
</dbReference>
<keyword evidence="3" id="KW-0411">Iron-sulfur</keyword>
<dbReference type="Gene3D" id="3.40.50.360">
    <property type="match status" value="1"/>
</dbReference>
<dbReference type="Proteomes" id="UP000661435">
    <property type="component" value="Unassembled WGS sequence"/>
</dbReference>
<dbReference type="InterPro" id="IPR047964">
    <property type="entry name" value="EFR1-like"/>
</dbReference>
<evidence type="ECO:0000259" key="4">
    <source>
        <dbReference type="PROSITE" id="PS51379"/>
    </source>
</evidence>
<dbReference type="SUPFAM" id="SSF54862">
    <property type="entry name" value="4Fe-4S ferredoxins"/>
    <property type="match status" value="1"/>
</dbReference>
<dbReference type="EMBL" id="JACOPP010000022">
    <property type="protein sequence ID" value="MBC5734661.1"/>
    <property type="molecule type" value="Genomic_DNA"/>
</dbReference>
<evidence type="ECO:0000256" key="3">
    <source>
        <dbReference type="ARBA" id="ARBA00023014"/>
    </source>
</evidence>
<dbReference type="InterPro" id="IPR017900">
    <property type="entry name" value="4Fe4S_Fe_S_CS"/>
</dbReference>
<gene>
    <name evidence="5" type="ORF">H8S57_13130</name>
</gene>
<dbReference type="AlphaFoldDB" id="A0A8J6M9N7"/>
<comment type="caution">
    <text evidence="5">The sequence shown here is derived from an EMBL/GenBank/DDBJ whole genome shotgun (WGS) entry which is preliminary data.</text>
</comment>
<organism evidence="5 6">
    <name type="scientific">Lawsonibacter hominis</name>
    <dbReference type="NCBI Taxonomy" id="2763053"/>
    <lineage>
        <taxon>Bacteria</taxon>
        <taxon>Bacillati</taxon>
        <taxon>Bacillota</taxon>
        <taxon>Clostridia</taxon>
        <taxon>Eubacteriales</taxon>
        <taxon>Oscillospiraceae</taxon>
        <taxon>Lawsonibacter</taxon>
    </lineage>
</organism>
<proteinExistence type="predicted"/>